<evidence type="ECO:0000313" key="17">
    <source>
        <dbReference type="EMBL" id="CAI6347689.1"/>
    </source>
</evidence>
<proteinExistence type="inferred from homology"/>
<keyword evidence="7" id="KW-0007">Acetylation</keyword>
<dbReference type="InterPro" id="IPR008386">
    <property type="entry name" value="ATP_synth_F0_esu_mt"/>
</dbReference>
<evidence type="ECO:0000256" key="4">
    <source>
        <dbReference type="ARBA" id="ARBA00022547"/>
    </source>
</evidence>
<keyword evidence="6 15" id="KW-0999">Mitochondrion inner membrane</keyword>
<evidence type="ECO:0000256" key="3">
    <source>
        <dbReference type="ARBA" id="ARBA00022448"/>
    </source>
</evidence>
<evidence type="ECO:0000256" key="5">
    <source>
        <dbReference type="ARBA" id="ARBA00022781"/>
    </source>
</evidence>
<feature type="region of interest" description="Disordered" evidence="16">
    <location>
        <begin position="64"/>
        <end position="88"/>
    </location>
</feature>
<keyword evidence="18" id="KW-1185">Reference proteome</keyword>
<evidence type="ECO:0000256" key="10">
    <source>
        <dbReference type="ARBA" id="ARBA00023136"/>
    </source>
</evidence>
<dbReference type="PANTHER" id="PTHR12427">
    <property type="entry name" value="ATP SYNTHASE E CHAIN, MITOCHONDRIAL"/>
    <property type="match status" value="1"/>
</dbReference>
<evidence type="ECO:0000256" key="9">
    <source>
        <dbReference type="ARBA" id="ARBA00023128"/>
    </source>
</evidence>
<keyword evidence="10" id="KW-0472">Membrane</keyword>
<keyword evidence="4 15" id="KW-0138">CF(0)</keyword>
<evidence type="ECO:0000256" key="8">
    <source>
        <dbReference type="ARBA" id="ARBA00023065"/>
    </source>
</evidence>
<accession>A0AAV0VVS8</accession>
<dbReference type="EMBL" id="CARXXK010000001">
    <property type="protein sequence ID" value="CAI6347689.1"/>
    <property type="molecule type" value="Genomic_DNA"/>
</dbReference>
<evidence type="ECO:0000256" key="1">
    <source>
        <dbReference type="ARBA" id="ARBA00004273"/>
    </source>
</evidence>
<keyword evidence="9 15" id="KW-0496">Mitochondrion</keyword>
<evidence type="ECO:0000256" key="11">
    <source>
        <dbReference type="ARBA" id="ARBA00023310"/>
    </source>
</evidence>
<dbReference type="PANTHER" id="PTHR12427:SF1">
    <property type="entry name" value="ATP SYNTHASE SUBUNIT E, MITOCHONDRIAL"/>
    <property type="match status" value="1"/>
</dbReference>
<dbReference type="GO" id="GO:0045259">
    <property type="term" value="C:proton-transporting ATP synthase complex"/>
    <property type="evidence" value="ECO:0007669"/>
    <property type="project" value="UniProtKB-UniRule"/>
</dbReference>
<dbReference type="GO" id="GO:0005743">
    <property type="term" value="C:mitochondrial inner membrane"/>
    <property type="evidence" value="ECO:0007669"/>
    <property type="project" value="UniProtKB-SubCell"/>
</dbReference>
<comment type="subunit">
    <text evidence="15">F-type ATPases have 2 components, CF(1) - the catalytic core - and CF(0) - the membrane proton channel. CF(1) and CF(0) have multiple subunits.</text>
</comment>
<organism evidence="17 18">
    <name type="scientific">Macrosiphum euphorbiae</name>
    <name type="common">potato aphid</name>
    <dbReference type="NCBI Taxonomy" id="13131"/>
    <lineage>
        <taxon>Eukaryota</taxon>
        <taxon>Metazoa</taxon>
        <taxon>Ecdysozoa</taxon>
        <taxon>Arthropoda</taxon>
        <taxon>Hexapoda</taxon>
        <taxon>Insecta</taxon>
        <taxon>Pterygota</taxon>
        <taxon>Neoptera</taxon>
        <taxon>Paraneoptera</taxon>
        <taxon>Hemiptera</taxon>
        <taxon>Sternorrhyncha</taxon>
        <taxon>Aphidomorpha</taxon>
        <taxon>Aphidoidea</taxon>
        <taxon>Aphididae</taxon>
        <taxon>Macrosiphini</taxon>
        <taxon>Macrosiphum</taxon>
    </lineage>
</organism>
<keyword evidence="8 15" id="KW-0406">Ion transport</keyword>
<evidence type="ECO:0000256" key="2">
    <source>
        <dbReference type="ARBA" id="ARBA00007333"/>
    </source>
</evidence>
<dbReference type="GO" id="GO:0015078">
    <property type="term" value="F:proton transmembrane transporter activity"/>
    <property type="evidence" value="ECO:0007669"/>
    <property type="project" value="InterPro"/>
</dbReference>
<protein>
    <recommendedName>
        <fullName evidence="14 15">ATP synthase F(0) complex subunit e, mitochondrial</fullName>
    </recommendedName>
</protein>
<reference evidence="17 18" key="1">
    <citation type="submission" date="2023-01" db="EMBL/GenBank/DDBJ databases">
        <authorList>
            <person name="Whitehead M."/>
        </authorList>
    </citation>
    <scope>NUCLEOTIDE SEQUENCE [LARGE SCALE GENOMIC DNA]</scope>
</reference>
<dbReference type="Pfam" id="PF05680">
    <property type="entry name" value="ATP-synt_E"/>
    <property type="match status" value="1"/>
</dbReference>
<evidence type="ECO:0000256" key="7">
    <source>
        <dbReference type="ARBA" id="ARBA00022990"/>
    </source>
</evidence>
<evidence type="ECO:0000256" key="16">
    <source>
        <dbReference type="SAM" id="MobiDB-lite"/>
    </source>
</evidence>
<dbReference type="Proteomes" id="UP001160148">
    <property type="component" value="Unassembled WGS sequence"/>
</dbReference>
<comment type="subunit">
    <text evidence="13">Component of the ATP synthase complex composed at least of ATP5F1A/subunit alpha, ATP5F1B/subunit beta, ATP5MC1/subunit c (homooctomer), MT-ATP6/subunit a, MT-ATP8/subunit 8, ATP5ME/subunit e, ATP5MF/subunit f, ATP5MG/subunit g, ATP5MK/subunit k, ATP5MJ/subunit j, ATP5F1C/subunit gamma, ATP5F1D/subunit delta, ATP5F1E/subunit epsilon, ATP5PF/subunit F6, ATP5PB/subunit b, ATP5PD/subunit d, ATP5PO/subunit OSCP. ATP synthase complex consists of a soluble F(1) head domain (subunits alpha(3) and beta(3)) - the catalytic core - and a membrane F(0) domain - the membrane proton channel (subunits c, a, 8, e, f, g, k and j). These two domains are linked by a central stalk (subunits gamma, delta, and epsilon) rotating inside the F1 region and a stationary peripheral stalk (subunits F6, b, d, and OSCP).</text>
</comment>
<evidence type="ECO:0000256" key="15">
    <source>
        <dbReference type="RuleBase" id="RU367005"/>
    </source>
</evidence>
<comment type="subcellular location">
    <subcellularLocation>
        <location evidence="1 15">Mitochondrion inner membrane</location>
    </subcellularLocation>
</comment>
<evidence type="ECO:0000256" key="13">
    <source>
        <dbReference type="ARBA" id="ARBA00064647"/>
    </source>
</evidence>
<evidence type="ECO:0000256" key="6">
    <source>
        <dbReference type="ARBA" id="ARBA00022792"/>
    </source>
</evidence>
<keyword evidence="3 15" id="KW-0813">Transport</keyword>
<comment type="caution">
    <text evidence="17">The sequence shown here is derived from an EMBL/GenBank/DDBJ whole genome shotgun (WGS) entry which is preliminary data.</text>
</comment>
<gene>
    <name evidence="17" type="ORF">MEUPH1_LOCUS4453</name>
</gene>
<keyword evidence="5 15" id="KW-0375">Hydrogen ion transport</keyword>
<evidence type="ECO:0000256" key="14">
    <source>
        <dbReference type="ARBA" id="ARBA00074682"/>
    </source>
</evidence>
<keyword evidence="11 15" id="KW-0066">ATP synthesis</keyword>
<dbReference type="AlphaFoldDB" id="A0AAV0VVS8"/>
<sequence>MVRDFKSPVNVSPLIRTTRWCFLIGGVIYGVFRHNVLQNYENTNREYRLHMQKERDEAILKLTESAVEDSSHGRPKRGPENHHRQQNE</sequence>
<evidence type="ECO:0000256" key="12">
    <source>
        <dbReference type="ARBA" id="ARBA00057306"/>
    </source>
</evidence>
<feature type="compositionally biased region" description="Basic and acidic residues" evidence="16">
    <location>
        <begin position="69"/>
        <end position="88"/>
    </location>
</feature>
<comment type="function">
    <text evidence="12 15">Subunit e, of the mitochondrial membrane ATP synthase complex (F(1)F(0) ATP synthase or Complex V) that produces ATP from ADP in the presence of a proton gradient across the membrane which is generated by electron transport complexes of the respiratory chain. ATP synthase complex consist of a soluble F(1) head domain - the catalytic core - and a membrane F(1) domain - the membrane proton channel. These two domains are linked by a central stalk rotating inside the F(1) region and a stationary peripheral stalk. During catalysis, ATP synthesis in the catalytic domain of F(1) is coupled via a rotary mechanism of the central stalk subunits to proton translocation. In vivo, can only synthesize ATP although its ATP hydrolase activity can be activated artificially in vitro. Part of the complex F(0) domain.</text>
</comment>
<dbReference type="GO" id="GO:0015986">
    <property type="term" value="P:proton motive force-driven ATP synthesis"/>
    <property type="evidence" value="ECO:0007669"/>
    <property type="project" value="InterPro"/>
</dbReference>
<name>A0AAV0VVS8_9HEMI</name>
<comment type="similarity">
    <text evidence="2 15">Belongs to the ATPase e subunit family.</text>
</comment>
<evidence type="ECO:0000313" key="18">
    <source>
        <dbReference type="Proteomes" id="UP001160148"/>
    </source>
</evidence>